<dbReference type="EMBL" id="JBBPBN010000137">
    <property type="protein sequence ID" value="KAK8976067.1"/>
    <property type="molecule type" value="Genomic_DNA"/>
</dbReference>
<keyword evidence="4" id="KW-1185">Reference proteome</keyword>
<gene>
    <name evidence="3" type="ORF">V6N11_000335</name>
</gene>
<feature type="domain" description="Putative plant transposon protein" evidence="2">
    <location>
        <begin position="62"/>
        <end position="239"/>
    </location>
</feature>
<protein>
    <recommendedName>
        <fullName evidence="2">Putative plant transposon protein domain-containing protein</fullName>
    </recommendedName>
</protein>
<reference evidence="3 4" key="1">
    <citation type="journal article" date="2024" name="G3 (Bethesda)">
        <title>Genome assembly of Hibiscus sabdariffa L. provides insights into metabolisms of medicinal natural products.</title>
        <authorList>
            <person name="Kim T."/>
        </authorList>
    </citation>
    <scope>NUCLEOTIDE SEQUENCE [LARGE SCALE GENOMIC DNA]</scope>
    <source>
        <strain evidence="3">TK-2024</strain>
        <tissue evidence="3">Old leaves</tissue>
    </source>
</reference>
<feature type="compositionally biased region" description="Low complexity" evidence="1">
    <location>
        <begin position="481"/>
        <end position="491"/>
    </location>
</feature>
<organism evidence="3 4">
    <name type="scientific">Hibiscus sabdariffa</name>
    <name type="common">roselle</name>
    <dbReference type="NCBI Taxonomy" id="183260"/>
    <lineage>
        <taxon>Eukaryota</taxon>
        <taxon>Viridiplantae</taxon>
        <taxon>Streptophyta</taxon>
        <taxon>Embryophyta</taxon>
        <taxon>Tracheophyta</taxon>
        <taxon>Spermatophyta</taxon>
        <taxon>Magnoliopsida</taxon>
        <taxon>eudicotyledons</taxon>
        <taxon>Gunneridae</taxon>
        <taxon>Pentapetalae</taxon>
        <taxon>rosids</taxon>
        <taxon>malvids</taxon>
        <taxon>Malvales</taxon>
        <taxon>Malvaceae</taxon>
        <taxon>Malvoideae</taxon>
        <taxon>Hibiscus</taxon>
    </lineage>
</organism>
<evidence type="ECO:0000313" key="4">
    <source>
        <dbReference type="Proteomes" id="UP001396334"/>
    </source>
</evidence>
<feature type="region of interest" description="Disordered" evidence="1">
    <location>
        <begin position="371"/>
        <end position="392"/>
    </location>
</feature>
<proteinExistence type="predicted"/>
<dbReference type="InterPro" id="IPR046796">
    <property type="entry name" value="Transposase_32_dom"/>
</dbReference>
<feature type="compositionally biased region" description="Pro residues" evidence="1">
    <location>
        <begin position="296"/>
        <end position="309"/>
    </location>
</feature>
<accession>A0ABR2NJC6</accession>
<evidence type="ECO:0000256" key="1">
    <source>
        <dbReference type="SAM" id="MobiDB-lite"/>
    </source>
</evidence>
<evidence type="ECO:0000259" key="2">
    <source>
        <dbReference type="Pfam" id="PF20167"/>
    </source>
</evidence>
<feature type="region of interest" description="Disordered" evidence="1">
    <location>
        <begin position="417"/>
        <end position="491"/>
    </location>
</feature>
<feature type="region of interest" description="Disordered" evidence="1">
    <location>
        <begin position="273"/>
        <end position="315"/>
    </location>
</feature>
<sequence length="491" mass="54505">MEHSPSSSTEGLPTRFRNAAARTRYQTIVTAENKWEEQSFFLDDHLENYGLEPLIYKRLFDLGWLRFGRQGAQANLSWAREFYTLNAEGNDVTNVRGRRVPANSATINTLLDLPDNLSSIYELIGALEDVDYDIIKDQLCLPGTTWNITGKNPGTISRPQLLPEAKLWNTFVKRNLMPTFHNQTVDRTRLVLINAIIIGFKFNVGKVISRELSEACQNDKGILAFPCIISTLCRRAAVPSHPTNKYTKLRSGWTRKEYMRKMDLTDVVPLQTVMPTPPASHQSPAETPAPFASTPVTPPSPPAAQPPSLAPITNTPPLHILQLRNQIHRIEARQLTLLEETKVFQNSLINFICFQFPHAANFFPTQPTIAPPPAAASAADPSAEDGQTEPINLSGEDIFDWQIPIIAPATITPPARAYDVTKSSHERKRKMPAGRTIQADTPSDVADKSDNAAELPAPQSPAKRRRRYHVISSESDDDGSADPASSKSLAF</sequence>
<evidence type="ECO:0000313" key="3">
    <source>
        <dbReference type="EMBL" id="KAK8976067.1"/>
    </source>
</evidence>
<comment type="caution">
    <text evidence="3">The sequence shown here is derived from an EMBL/GenBank/DDBJ whole genome shotgun (WGS) entry which is preliminary data.</text>
</comment>
<dbReference type="Pfam" id="PF20167">
    <property type="entry name" value="Transposase_32"/>
    <property type="match status" value="1"/>
</dbReference>
<name>A0ABR2NJC6_9ROSI</name>
<dbReference type="Proteomes" id="UP001396334">
    <property type="component" value="Unassembled WGS sequence"/>
</dbReference>